<dbReference type="PRINTS" id="PR00598">
    <property type="entry name" value="HTHMARR"/>
</dbReference>
<keyword evidence="1" id="KW-0805">Transcription regulation</keyword>
<geneLocation type="plasmid" evidence="8">
    <name>pMaq22A_5p DNA</name>
</geneLocation>
<dbReference type="GO" id="GO:0006950">
    <property type="term" value="P:response to stress"/>
    <property type="evidence" value="ECO:0007669"/>
    <property type="project" value="TreeGrafter"/>
</dbReference>
<dbReference type="Pfam" id="PF12802">
    <property type="entry name" value="MarR_2"/>
    <property type="match status" value="1"/>
</dbReference>
<reference evidence="6 7" key="3">
    <citation type="submission" date="2015-03" db="EMBL/GenBank/DDBJ databases">
        <title>Genome sequencing of Methylobacterium aquaticum DSM16371 type strain.</title>
        <authorList>
            <person name="Chaudhry V."/>
            <person name="Patil P.B."/>
        </authorList>
    </citation>
    <scope>NUCLEOTIDE SEQUENCE [LARGE SCALE GENOMIC DNA]</scope>
    <source>
        <strain evidence="6 7">DSM 16371</strain>
    </source>
</reference>
<evidence type="ECO:0000256" key="2">
    <source>
        <dbReference type="ARBA" id="ARBA00023125"/>
    </source>
</evidence>
<dbReference type="Gene3D" id="1.10.10.10">
    <property type="entry name" value="Winged helix-like DNA-binding domain superfamily/Winged helix DNA-binding domain"/>
    <property type="match status" value="1"/>
</dbReference>
<dbReference type="SMART" id="SM00347">
    <property type="entry name" value="HTH_MARR"/>
    <property type="match status" value="1"/>
</dbReference>
<evidence type="ECO:0000256" key="1">
    <source>
        <dbReference type="ARBA" id="ARBA00023015"/>
    </source>
</evidence>
<organism evidence="5 8">
    <name type="scientific">Methylobacterium aquaticum</name>
    <dbReference type="NCBI Taxonomy" id="270351"/>
    <lineage>
        <taxon>Bacteria</taxon>
        <taxon>Pseudomonadati</taxon>
        <taxon>Pseudomonadota</taxon>
        <taxon>Alphaproteobacteria</taxon>
        <taxon>Hyphomicrobiales</taxon>
        <taxon>Methylobacteriaceae</taxon>
        <taxon>Methylobacterium</taxon>
    </lineage>
</organism>
<dbReference type="GO" id="GO:0003677">
    <property type="term" value="F:DNA binding"/>
    <property type="evidence" value="ECO:0007669"/>
    <property type="project" value="UniProtKB-KW"/>
</dbReference>
<dbReference type="SUPFAM" id="SSF46785">
    <property type="entry name" value="Winged helix' DNA-binding domain"/>
    <property type="match status" value="1"/>
</dbReference>
<dbReference type="EMBL" id="LABX01000098">
    <property type="protein sequence ID" value="KMO34815.1"/>
    <property type="molecule type" value="Genomic_DNA"/>
</dbReference>
<reference evidence="5 8" key="1">
    <citation type="journal article" date="2015" name="Genome Announc.">
        <title>Complete Genome Sequence of Methylobacterium aquaticum Strain 22A, Isolated from Racomitrium japonicum Moss.</title>
        <authorList>
            <person name="Tani A."/>
            <person name="Ogura Y."/>
            <person name="Hayashi T."/>
            <person name="Kimbara K."/>
        </authorList>
    </citation>
    <scope>NUCLEOTIDE SEQUENCE [LARGE SCALE GENOMIC DNA]</scope>
    <source>
        <strain evidence="5 8">MA-22A</strain>
        <plasmid evidence="8">Plasmid pMaq22A_5p DNA</plasmid>
        <plasmid evidence="5">pMaq22A_5p</plasmid>
    </source>
</reference>
<protein>
    <submittedName>
        <fullName evidence="5">MarR family transcriptional regulator</fullName>
    </submittedName>
</protein>
<accession>A0A0C6G2N5</accession>
<dbReference type="RefSeq" id="WP_048464252.1">
    <property type="nucleotide sequence ID" value="NZ_AP014709.1"/>
</dbReference>
<evidence type="ECO:0000313" key="7">
    <source>
        <dbReference type="Proteomes" id="UP000035929"/>
    </source>
</evidence>
<geneLocation type="plasmid" evidence="5">
    <name>pMaq22A_5p</name>
</geneLocation>
<dbReference type="AlphaFoldDB" id="A0A0C6G2N5"/>
<dbReference type="PROSITE" id="PS50995">
    <property type="entry name" value="HTH_MARR_2"/>
    <property type="match status" value="1"/>
</dbReference>
<keyword evidence="3" id="KW-0804">Transcription</keyword>
<dbReference type="GO" id="GO:0003700">
    <property type="term" value="F:DNA-binding transcription factor activity"/>
    <property type="evidence" value="ECO:0007669"/>
    <property type="project" value="InterPro"/>
</dbReference>
<evidence type="ECO:0000256" key="3">
    <source>
        <dbReference type="ARBA" id="ARBA00023163"/>
    </source>
</evidence>
<evidence type="ECO:0000313" key="6">
    <source>
        <dbReference type="EMBL" id="KMO34815.1"/>
    </source>
</evidence>
<evidence type="ECO:0000313" key="8">
    <source>
        <dbReference type="Proteomes" id="UP000061432"/>
    </source>
</evidence>
<proteinExistence type="predicted"/>
<gene>
    <name evidence="5" type="ORF">Maq22A_5p70055</name>
    <name evidence="6" type="ORF">VP06_13320</name>
</gene>
<sequence>MSDPSDRLINLLGALATGVADRVRGAALDGTTFGGETAAALVVVGHTPGLSINQLGRVLRLSHPGTVRLVDRLANAGHVARSLAPHDRRTVALNLTEEGQACRAALLERRRGALKAVLQAVAPEDRAVLERAAAAMLRVLPTDAGTALTVCRFCDGRRCPDCPMDAFGALG</sequence>
<dbReference type="EMBL" id="AP014709">
    <property type="protein sequence ID" value="BAQ50435.1"/>
    <property type="molecule type" value="Genomic_DNA"/>
</dbReference>
<dbReference type="PROSITE" id="PS01117">
    <property type="entry name" value="HTH_MARR_1"/>
    <property type="match status" value="1"/>
</dbReference>
<dbReference type="Proteomes" id="UP000035929">
    <property type="component" value="Unassembled WGS sequence"/>
</dbReference>
<feature type="domain" description="HTH marR-type" evidence="4">
    <location>
        <begin position="5"/>
        <end position="138"/>
    </location>
</feature>
<evidence type="ECO:0000259" key="4">
    <source>
        <dbReference type="PROSITE" id="PS50995"/>
    </source>
</evidence>
<dbReference type="PATRIC" id="fig|270351.10.peg.7630"/>
<dbReference type="InterPro" id="IPR036388">
    <property type="entry name" value="WH-like_DNA-bd_sf"/>
</dbReference>
<dbReference type="OrthoDB" id="7875071at2"/>
<dbReference type="KEGG" id="maqu:Maq22A_5p70055"/>
<evidence type="ECO:0000313" key="5">
    <source>
        <dbReference type="EMBL" id="BAQ50435.1"/>
    </source>
</evidence>
<dbReference type="InterPro" id="IPR000835">
    <property type="entry name" value="HTH_MarR-typ"/>
</dbReference>
<keyword evidence="5" id="KW-0614">Plasmid</keyword>
<dbReference type="PANTHER" id="PTHR33164">
    <property type="entry name" value="TRANSCRIPTIONAL REGULATOR, MARR FAMILY"/>
    <property type="match status" value="1"/>
</dbReference>
<reference evidence="8" key="2">
    <citation type="submission" date="2015-01" db="EMBL/GenBank/DDBJ databases">
        <title>Complete genome sequence of Methylobacterium aquaticum strain 22A.</title>
        <authorList>
            <person name="Tani A."/>
            <person name="Ogura Y."/>
            <person name="Hayashi T."/>
        </authorList>
    </citation>
    <scope>NUCLEOTIDE SEQUENCE [LARGE SCALE GENOMIC DNA]</scope>
    <source>
        <strain evidence="8">MA-22A</strain>
        <plasmid evidence="8">Plasmid pMaq22A_5p DNA</plasmid>
    </source>
</reference>
<dbReference type="InterPro" id="IPR039422">
    <property type="entry name" value="MarR/SlyA-like"/>
</dbReference>
<dbReference type="InterPro" id="IPR023187">
    <property type="entry name" value="Tscrpt_reg_MarR-type_CS"/>
</dbReference>
<keyword evidence="2" id="KW-0238">DNA-binding</keyword>
<dbReference type="Proteomes" id="UP000061432">
    <property type="component" value="Plasmid pMaq22A_5p"/>
</dbReference>
<dbReference type="PANTHER" id="PTHR33164:SF57">
    <property type="entry name" value="MARR-FAMILY TRANSCRIPTIONAL REGULATOR"/>
    <property type="match status" value="1"/>
</dbReference>
<name>A0A0C6G2N5_9HYPH</name>
<dbReference type="InterPro" id="IPR036390">
    <property type="entry name" value="WH_DNA-bd_sf"/>
</dbReference>